<dbReference type="Proteomes" id="UP000595662">
    <property type="component" value="Chromosome 6"/>
</dbReference>
<evidence type="ECO:0000313" key="1">
    <source>
        <dbReference type="EMBL" id="QQK48017.1"/>
    </source>
</evidence>
<dbReference type="GeneID" id="26229067"/>
<evidence type="ECO:0000313" key="2">
    <source>
        <dbReference type="Proteomes" id="UP000595662"/>
    </source>
</evidence>
<dbReference type="AlphaFoldDB" id="A0A7T6XVV0"/>
<accession>A0A7T6XVV0</accession>
<proteinExistence type="predicted"/>
<sequence>MPREEQFASVATAAASTSLNTRVFGAVIPGLTKSQLVYFASFTFRSKSGSFVCKIWGWSGQHELWADR</sequence>
<organism evidence="1 2">
    <name type="scientific">Penicillium digitatum</name>
    <name type="common">Green mold</name>
    <dbReference type="NCBI Taxonomy" id="36651"/>
    <lineage>
        <taxon>Eukaryota</taxon>
        <taxon>Fungi</taxon>
        <taxon>Dikarya</taxon>
        <taxon>Ascomycota</taxon>
        <taxon>Pezizomycotina</taxon>
        <taxon>Eurotiomycetes</taxon>
        <taxon>Eurotiomycetidae</taxon>
        <taxon>Eurotiales</taxon>
        <taxon>Aspergillaceae</taxon>
        <taxon>Penicillium</taxon>
    </lineage>
</organism>
<name>A0A7T6XVV0_PENDI</name>
<gene>
    <name evidence="1" type="ORF">Pdw03_5652</name>
</gene>
<protein>
    <submittedName>
        <fullName evidence="1">Uncharacterized protein</fullName>
    </submittedName>
</protein>
<dbReference type="RefSeq" id="XP_065958057.1">
    <property type="nucleotide sequence ID" value="XM_066101117.1"/>
</dbReference>
<dbReference type="EMBL" id="CP060779">
    <property type="protein sequence ID" value="QQK48017.1"/>
    <property type="molecule type" value="Genomic_DNA"/>
</dbReference>
<reference evidence="1 2" key="1">
    <citation type="submission" date="2020-08" db="EMBL/GenBank/DDBJ databases">
        <title>The completed genome sequence of the pathogenic ascomycete fungus Penicillium digitatum.</title>
        <authorList>
            <person name="Wang M."/>
        </authorList>
    </citation>
    <scope>NUCLEOTIDE SEQUENCE [LARGE SCALE GENOMIC DNA]</scope>
    <source>
        <strain evidence="1 2">PdW03</strain>
    </source>
</reference>